<evidence type="ECO:0000256" key="1">
    <source>
        <dbReference type="ARBA" id="ARBA00022723"/>
    </source>
</evidence>
<dbReference type="InterPro" id="IPR050884">
    <property type="entry name" value="CNP_phosphodiesterase-III"/>
</dbReference>
<keyword evidence="1" id="KW-0479">Metal-binding</keyword>
<dbReference type="GO" id="GO:0016787">
    <property type="term" value="F:hydrolase activity"/>
    <property type="evidence" value="ECO:0007669"/>
    <property type="project" value="UniProtKB-KW"/>
</dbReference>
<evidence type="ECO:0000256" key="3">
    <source>
        <dbReference type="ARBA" id="ARBA00023004"/>
    </source>
</evidence>
<feature type="domain" description="Calcineurin-like phosphoesterase" evidence="5">
    <location>
        <begin position="2"/>
        <end position="187"/>
    </location>
</feature>
<keyword evidence="3" id="KW-0408">Iron</keyword>
<evidence type="ECO:0000256" key="2">
    <source>
        <dbReference type="ARBA" id="ARBA00022801"/>
    </source>
</evidence>
<sequence>MMRIAILSDLHIGMHRQHLVQPMLDAIAAGQPEQLIIAGDLVQRARRPLFAEAKRILDQTGLPWLCVPGNHDIPLMNVPARLFWPFDAYETSVPGPREPVLDLQGTGRRIVGVNSTYPLRWRNGRITDNQLARVEWLSDDDPIIVVQHHPISLLPGETKELMLNAERALAAYDAMGVEMIVSGHLHHFNIATSASGMVQVHAGSALCDRPEDPPNEFALLDINAHEFQLTRMIATPDQSQFRAQPEITLPRRR</sequence>
<gene>
    <name evidence="6" type="ORF">DI616_15275</name>
</gene>
<dbReference type="SUPFAM" id="SSF56300">
    <property type="entry name" value="Metallo-dependent phosphatases"/>
    <property type="match status" value="1"/>
</dbReference>
<dbReference type="GO" id="GO:0046872">
    <property type="term" value="F:metal ion binding"/>
    <property type="evidence" value="ECO:0007669"/>
    <property type="project" value="UniProtKB-KW"/>
</dbReference>
<dbReference type="Pfam" id="PF00149">
    <property type="entry name" value="Metallophos"/>
    <property type="match status" value="1"/>
</dbReference>
<accession>A0A533I0S3</accession>
<dbReference type="PANTHER" id="PTHR42988:SF2">
    <property type="entry name" value="CYCLIC NUCLEOTIDE PHOSPHODIESTERASE CBUA0032-RELATED"/>
    <property type="match status" value="1"/>
</dbReference>
<dbReference type="Gene3D" id="3.60.21.10">
    <property type="match status" value="1"/>
</dbReference>
<evidence type="ECO:0000259" key="5">
    <source>
        <dbReference type="Pfam" id="PF00149"/>
    </source>
</evidence>
<evidence type="ECO:0000313" key="6">
    <source>
        <dbReference type="EMBL" id="TKW65299.1"/>
    </source>
</evidence>
<evidence type="ECO:0000256" key="4">
    <source>
        <dbReference type="ARBA" id="ARBA00025742"/>
    </source>
</evidence>
<name>A0A533I0S3_PARDE</name>
<protein>
    <submittedName>
        <fullName evidence="6">Metallophosphoesterase</fullName>
    </submittedName>
</protein>
<dbReference type="AlphaFoldDB" id="A0A533I0S3"/>
<keyword evidence="2" id="KW-0378">Hydrolase</keyword>
<organism evidence="6 7">
    <name type="scientific">Paracoccus denitrificans</name>
    <dbReference type="NCBI Taxonomy" id="266"/>
    <lineage>
        <taxon>Bacteria</taxon>
        <taxon>Pseudomonadati</taxon>
        <taxon>Pseudomonadota</taxon>
        <taxon>Alphaproteobacteria</taxon>
        <taxon>Rhodobacterales</taxon>
        <taxon>Paracoccaceae</taxon>
        <taxon>Paracoccus</taxon>
    </lineage>
</organism>
<reference evidence="6 7" key="1">
    <citation type="journal article" date="2017" name="Nat. Commun.">
        <title>In situ click chemistry generation of cyclooxygenase-2 inhibitors.</title>
        <authorList>
            <person name="Bhardwaj A."/>
            <person name="Kaur J."/>
            <person name="Wuest M."/>
            <person name="Wuest F."/>
        </authorList>
    </citation>
    <scope>NUCLEOTIDE SEQUENCE [LARGE SCALE GENOMIC DNA]</scope>
    <source>
        <strain evidence="6">S2_012_000_R3_94</strain>
    </source>
</reference>
<comment type="caution">
    <text evidence="6">The sequence shown here is derived from an EMBL/GenBank/DDBJ whole genome shotgun (WGS) entry which is preliminary data.</text>
</comment>
<proteinExistence type="inferred from homology"/>
<dbReference type="Proteomes" id="UP000315344">
    <property type="component" value="Unassembled WGS sequence"/>
</dbReference>
<comment type="similarity">
    <text evidence="4">Belongs to the cyclic nucleotide phosphodiesterase class-III family.</text>
</comment>
<dbReference type="InterPro" id="IPR029052">
    <property type="entry name" value="Metallo-depent_PP-like"/>
</dbReference>
<dbReference type="PANTHER" id="PTHR42988">
    <property type="entry name" value="PHOSPHOHYDROLASE"/>
    <property type="match status" value="1"/>
</dbReference>
<evidence type="ECO:0000313" key="7">
    <source>
        <dbReference type="Proteomes" id="UP000315344"/>
    </source>
</evidence>
<dbReference type="InterPro" id="IPR004843">
    <property type="entry name" value="Calcineurin-like_PHP"/>
</dbReference>
<dbReference type="EMBL" id="VAFL01000014">
    <property type="protein sequence ID" value="TKW65299.1"/>
    <property type="molecule type" value="Genomic_DNA"/>
</dbReference>